<dbReference type="SUPFAM" id="SSF55961">
    <property type="entry name" value="Bet v1-like"/>
    <property type="match status" value="1"/>
</dbReference>
<keyword evidence="9" id="KW-0411">Iron-sulfur</keyword>
<dbReference type="Pfam" id="PF19112">
    <property type="entry name" value="VanA_C"/>
    <property type="match status" value="1"/>
</dbReference>
<dbReference type="PANTHER" id="PTHR21266:SF19">
    <property type="entry name" value="CHLOROPHYLLIDE A OXYGENASE, CHLOROPLASTIC"/>
    <property type="match status" value="1"/>
</dbReference>
<evidence type="ECO:0000256" key="6">
    <source>
        <dbReference type="ARBA" id="ARBA00022946"/>
    </source>
</evidence>
<accession>A0A433QFB0</accession>
<dbReference type="SUPFAM" id="SSF50022">
    <property type="entry name" value="ISP domain"/>
    <property type="match status" value="1"/>
</dbReference>
<dbReference type="Pfam" id="PF08417">
    <property type="entry name" value="PaO"/>
    <property type="match status" value="1"/>
</dbReference>
<keyword evidence="5" id="KW-0479">Metal-binding</keyword>
<organism evidence="11 12">
    <name type="scientific">Jimgerdemannia flammicorona</name>
    <dbReference type="NCBI Taxonomy" id="994334"/>
    <lineage>
        <taxon>Eukaryota</taxon>
        <taxon>Fungi</taxon>
        <taxon>Fungi incertae sedis</taxon>
        <taxon>Mucoromycota</taxon>
        <taxon>Mucoromycotina</taxon>
        <taxon>Endogonomycetes</taxon>
        <taxon>Endogonales</taxon>
        <taxon>Endogonaceae</taxon>
        <taxon>Jimgerdemannia</taxon>
    </lineage>
</organism>
<dbReference type="InterPro" id="IPR013626">
    <property type="entry name" value="PaO"/>
</dbReference>
<name>A0A433QFB0_9FUNG</name>
<dbReference type="GO" id="GO:0005737">
    <property type="term" value="C:cytoplasm"/>
    <property type="evidence" value="ECO:0007669"/>
    <property type="project" value="TreeGrafter"/>
</dbReference>
<evidence type="ECO:0000256" key="2">
    <source>
        <dbReference type="ARBA" id="ARBA00022528"/>
    </source>
</evidence>
<keyword evidence="7" id="KW-0560">Oxidoreductase</keyword>
<keyword evidence="6" id="KW-0809">Transit peptide</keyword>
<comment type="subcellular location">
    <subcellularLocation>
        <location evidence="1">Plastid</location>
        <location evidence="1">Chloroplast</location>
    </subcellularLocation>
</comment>
<dbReference type="EMBL" id="RBNJ01006814">
    <property type="protein sequence ID" value="RUS28291.1"/>
    <property type="molecule type" value="Genomic_DNA"/>
</dbReference>
<keyword evidence="4" id="KW-0001">2Fe-2S</keyword>
<reference evidence="11 12" key="1">
    <citation type="journal article" date="2018" name="New Phytol.">
        <title>Phylogenomics of Endogonaceae and evolution of mycorrhizas within Mucoromycota.</title>
        <authorList>
            <person name="Chang Y."/>
            <person name="Desiro A."/>
            <person name="Na H."/>
            <person name="Sandor L."/>
            <person name="Lipzen A."/>
            <person name="Clum A."/>
            <person name="Barry K."/>
            <person name="Grigoriev I.V."/>
            <person name="Martin F.M."/>
            <person name="Stajich J.E."/>
            <person name="Smith M.E."/>
            <person name="Bonito G."/>
            <person name="Spatafora J.W."/>
        </authorList>
    </citation>
    <scope>NUCLEOTIDE SEQUENCE [LARGE SCALE GENOMIC DNA]</scope>
    <source>
        <strain evidence="11 12">AD002</strain>
    </source>
</reference>
<dbReference type="GO" id="GO:0046872">
    <property type="term" value="F:metal ion binding"/>
    <property type="evidence" value="ECO:0007669"/>
    <property type="project" value="UniProtKB-KW"/>
</dbReference>
<keyword evidence="3" id="KW-0934">Plastid</keyword>
<dbReference type="PANTHER" id="PTHR21266">
    <property type="entry name" value="IRON-SULFUR DOMAIN CONTAINING PROTEIN"/>
    <property type="match status" value="1"/>
</dbReference>
<keyword evidence="2" id="KW-0150">Chloroplast</keyword>
<sequence length="474" mass="53671">MPAAPIPDVEIHGFKHSDDVEEAHSALDDSAPKIPAKGNESDMTFRQQGYSISTDVRNMWFPIAISTEVNNKRPEGLHILGDPIVIFRNKDGRPVVLADKCAHRSAALSNGQIVDGILECKYHGWQYNADGKVTHIPALLPDRKIPSNAKTYSYPVHEMDDLLWVWPGDPDKADPSLVPYMKPGNYCEQGKKYNEKKWGKGSLFVLDLDIDHSLMIENLLDPAHVAFTHNGTIGNRGGARSLNMHLVPSLNGIAGFGTTGTDEQKTGMNKEDPEFLFTAPCHIQLHSRFKEDWLFHQTIHCVPTRRGHMRIIYRESRTFFQLGYSIPFATEYMKNFSKKIIFQDYELLRGQQNRLRQGANEWNSPIQVDVLPRLYRQWWKASYGRRGAFDPWFKGYSGDIEDLLAPDAPYCSGCSSDLSDEPEPMFKVNPYVGYEENHPERMKARKHRRDLITKCVIATAGVAVASVILAKSGW</sequence>
<dbReference type="GO" id="GO:0010277">
    <property type="term" value="F:chlorophyllide a oxygenase activity"/>
    <property type="evidence" value="ECO:0007669"/>
    <property type="project" value="InterPro"/>
</dbReference>
<evidence type="ECO:0000256" key="4">
    <source>
        <dbReference type="ARBA" id="ARBA00022714"/>
    </source>
</evidence>
<dbReference type="Proteomes" id="UP000274822">
    <property type="component" value="Unassembled WGS sequence"/>
</dbReference>
<evidence type="ECO:0000256" key="5">
    <source>
        <dbReference type="ARBA" id="ARBA00022723"/>
    </source>
</evidence>
<dbReference type="InterPro" id="IPR050584">
    <property type="entry name" value="Cholesterol_7-desaturase"/>
</dbReference>
<evidence type="ECO:0000256" key="7">
    <source>
        <dbReference type="ARBA" id="ARBA00023002"/>
    </source>
</evidence>
<proteinExistence type="predicted"/>
<dbReference type="AlphaFoldDB" id="A0A433QFB0"/>
<evidence type="ECO:0000256" key="3">
    <source>
        <dbReference type="ARBA" id="ARBA00022640"/>
    </source>
</evidence>
<comment type="caution">
    <text evidence="11">The sequence shown here is derived from an EMBL/GenBank/DDBJ whole genome shotgun (WGS) entry which is preliminary data.</text>
</comment>
<dbReference type="Gene3D" id="3.90.380.10">
    <property type="entry name" value="Naphthalene 1,2-dioxygenase Alpha Subunit, Chain A, domain 1"/>
    <property type="match status" value="1"/>
</dbReference>
<dbReference type="GO" id="GO:0051537">
    <property type="term" value="F:2 iron, 2 sulfur cluster binding"/>
    <property type="evidence" value="ECO:0007669"/>
    <property type="project" value="UniProtKB-KW"/>
</dbReference>
<feature type="domain" description="Rieske" evidence="10">
    <location>
        <begin position="60"/>
        <end position="165"/>
    </location>
</feature>
<evidence type="ECO:0000256" key="8">
    <source>
        <dbReference type="ARBA" id="ARBA00023004"/>
    </source>
</evidence>
<dbReference type="InterPro" id="IPR036922">
    <property type="entry name" value="Rieske_2Fe-2S_sf"/>
</dbReference>
<dbReference type="PROSITE" id="PS51296">
    <property type="entry name" value="RIESKE"/>
    <property type="match status" value="1"/>
</dbReference>
<dbReference type="Gene3D" id="2.102.10.10">
    <property type="entry name" value="Rieske [2Fe-2S] iron-sulphur domain"/>
    <property type="match status" value="1"/>
</dbReference>
<gene>
    <name evidence="11" type="ORF">BC938DRAFT_482056</name>
</gene>
<dbReference type="InterPro" id="IPR017941">
    <property type="entry name" value="Rieske_2Fe-2S"/>
</dbReference>
<evidence type="ECO:0000259" key="10">
    <source>
        <dbReference type="PROSITE" id="PS51296"/>
    </source>
</evidence>
<evidence type="ECO:0000256" key="9">
    <source>
        <dbReference type="ARBA" id="ARBA00023014"/>
    </source>
</evidence>
<dbReference type="InterPro" id="IPR044043">
    <property type="entry name" value="VanA_C_cat"/>
</dbReference>
<evidence type="ECO:0000256" key="1">
    <source>
        <dbReference type="ARBA" id="ARBA00004229"/>
    </source>
</evidence>
<protein>
    <recommendedName>
        <fullName evidence="10">Rieske domain-containing protein</fullName>
    </recommendedName>
</protein>
<dbReference type="Pfam" id="PF00355">
    <property type="entry name" value="Rieske"/>
    <property type="match status" value="1"/>
</dbReference>
<keyword evidence="12" id="KW-1185">Reference proteome</keyword>
<keyword evidence="8" id="KW-0408">Iron</keyword>
<evidence type="ECO:0000313" key="12">
    <source>
        <dbReference type="Proteomes" id="UP000274822"/>
    </source>
</evidence>
<evidence type="ECO:0000313" key="11">
    <source>
        <dbReference type="EMBL" id="RUS28291.1"/>
    </source>
</evidence>